<accession>A0A830GIU1</accession>
<dbReference type="EMBL" id="BMOU01000001">
    <property type="protein sequence ID" value="GGN88959.1"/>
    <property type="molecule type" value="Genomic_DNA"/>
</dbReference>
<evidence type="ECO:0000313" key="2">
    <source>
        <dbReference type="EMBL" id="GGN88959.1"/>
    </source>
</evidence>
<evidence type="ECO:0000313" key="3">
    <source>
        <dbReference type="Proteomes" id="UP000605784"/>
    </source>
</evidence>
<organism evidence="2 3">
    <name type="scientific">Haloarcula pellucida</name>
    <dbReference type="NCBI Taxonomy" id="1427151"/>
    <lineage>
        <taxon>Archaea</taxon>
        <taxon>Methanobacteriati</taxon>
        <taxon>Methanobacteriota</taxon>
        <taxon>Stenosarchaea group</taxon>
        <taxon>Halobacteria</taxon>
        <taxon>Halobacteriales</taxon>
        <taxon>Haloarculaceae</taxon>
        <taxon>Haloarcula</taxon>
    </lineage>
</organism>
<dbReference type="Pfam" id="PF26062">
    <property type="entry name" value="DUF8022"/>
    <property type="match status" value="1"/>
</dbReference>
<dbReference type="InterPro" id="IPR058335">
    <property type="entry name" value="PccX"/>
</dbReference>
<comment type="caution">
    <text evidence="2">The sequence shown here is derived from an EMBL/GenBank/DDBJ whole genome shotgun (WGS) entry which is preliminary data.</text>
</comment>
<protein>
    <submittedName>
        <fullName evidence="2">Uncharacterized protein</fullName>
    </submittedName>
</protein>
<sequence length="109" mass="11726">MSSLEQPETAEQSVDEAPQGVTVTVEDGELAVSIPDDATASEAAAITAAVGAHVTDRQRAAAAAAASRQTVEYVDDWKLAGRLERFGKRRRPENVERGDEWKAAARARY</sequence>
<proteinExistence type="predicted"/>
<reference evidence="2" key="2">
    <citation type="submission" date="2020-09" db="EMBL/GenBank/DDBJ databases">
        <authorList>
            <person name="Sun Q."/>
            <person name="Ohkuma M."/>
        </authorList>
    </citation>
    <scope>NUCLEOTIDE SEQUENCE</scope>
    <source>
        <strain evidence="2">JCM 17820</strain>
    </source>
</reference>
<feature type="compositionally biased region" description="Polar residues" evidence="1">
    <location>
        <begin position="1"/>
        <end position="12"/>
    </location>
</feature>
<gene>
    <name evidence="2" type="ORF">GCM10009030_09220</name>
</gene>
<feature type="region of interest" description="Disordered" evidence="1">
    <location>
        <begin position="1"/>
        <end position="20"/>
    </location>
</feature>
<feature type="compositionally biased region" description="Basic and acidic residues" evidence="1">
    <location>
        <begin position="89"/>
        <end position="103"/>
    </location>
</feature>
<dbReference type="RefSeq" id="WP_188994986.1">
    <property type="nucleotide sequence ID" value="NZ_BMOU01000001.1"/>
</dbReference>
<feature type="region of interest" description="Disordered" evidence="1">
    <location>
        <begin position="89"/>
        <end position="109"/>
    </location>
</feature>
<reference evidence="2" key="1">
    <citation type="journal article" date="2014" name="Int. J. Syst. Evol. Microbiol.">
        <title>Complete genome sequence of Corynebacterium casei LMG S-19264T (=DSM 44701T), isolated from a smear-ripened cheese.</title>
        <authorList>
            <consortium name="US DOE Joint Genome Institute (JGI-PGF)"/>
            <person name="Walter F."/>
            <person name="Albersmeier A."/>
            <person name="Kalinowski J."/>
            <person name="Ruckert C."/>
        </authorList>
    </citation>
    <scope>NUCLEOTIDE SEQUENCE</scope>
    <source>
        <strain evidence="2">JCM 17820</strain>
    </source>
</reference>
<evidence type="ECO:0000256" key="1">
    <source>
        <dbReference type="SAM" id="MobiDB-lite"/>
    </source>
</evidence>
<dbReference type="AlphaFoldDB" id="A0A830GIU1"/>
<name>A0A830GIU1_9EURY</name>
<dbReference type="Proteomes" id="UP000605784">
    <property type="component" value="Unassembled WGS sequence"/>
</dbReference>
<keyword evidence="3" id="KW-1185">Reference proteome</keyword>